<reference evidence="2" key="1">
    <citation type="journal article" date="2019" name="Sci. Rep.">
        <title>Draft genome of Tanacetum cinerariifolium, the natural source of mosquito coil.</title>
        <authorList>
            <person name="Yamashiro T."/>
            <person name="Shiraishi A."/>
            <person name="Satake H."/>
            <person name="Nakayama K."/>
        </authorList>
    </citation>
    <scope>NUCLEOTIDE SEQUENCE</scope>
</reference>
<feature type="non-terminal residue" evidence="2">
    <location>
        <position position="1"/>
    </location>
</feature>
<dbReference type="EMBL" id="BKCJ011138860">
    <property type="protein sequence ID" value="GFC92683.1"/>
    <property type="molecule type" value="Genomic_DNA"/>
</dbReference>
<dbReference type="AlphaFoldDB" id="A0A699S5Z0"/>
<dbReference type="InterPro" id="IPR025724">
    <property type="entry name" value="GAG-pre-integrase_dom"/>
</dbReference>
<protein>
    <submittedName>
        <fullName evidence="2">Integrase, catalytic region, zinc finger, CCHC-type, peptidase aspartic, catalytic</fullName>
    </submittedName>
</protein>
<sequence>FCDSDLEVAFRQYTCFIRNLEGVDLLTGYRGNNLYTLPLQDMMASSPICLLSKASKTKSWLWHRRLSHLNFGAINHLARQGLVRGLPKLKFEKDQHVPWARAPKNLTNPNLKTPIKKNSIFFIWIYADQCM</sequence>
<evidence type="ECO:0000313" key="2">
    <source>
        <dbReference type="EMBL" id="GFC92683.1"/>
    </source>
</evidence>
<name>A0A699S5Z0_TANCI</name>
<evidence type="ECO:0000259" key="1">
    <source>
        <dbReference type="Pfam" id="PF13976"/>
    </source>
</evidence>
<gene>
    <name evidence="2" type="ORF">Tci_864653</name>
</gene>
<dbReference type="Pfam" id="PF13976">
    <property type="entry name" value="gag_pre-integrs"/>
    <property type="match status" value="1"/>
</dbReference>
<comment type="caution">
    <text evidence="2">The sequence shown here is derived from an EMBL/GenBank/DDBJ whole genome shotgun (WGS) entry which is preliminary data.</text>
</comment>
<proteinExistence type="predicted"/>
<accession>A0A699S5Z0</accession>
<feature type="domain" description="GAG-pre-integrase" evidence="1">
    <location>
        <begin position="33"/>
        <end position="92"/>
    </location>
</feature>
<organism evidence="2">
    <name type="scientific">Tanacetum cinerariifolium</name>
    <name type="common">Dalmatian daisy</name>
    <name type="synonym">Chrysanthemum cinerariifolium</name>
    <dbReference type="NCBI Taxonomy" id="118510"/>
    <lineage>
        <taxon>Eukaryota</taxon>
        <taxon>Viridiplantae</taxon>
        <taxon>Streptophyta</taxon>
        <taxon>Embryophyta</taxon>
        <taxon>Tracheophyta</taxon>
        <taxon>Spermatophyta</taxon>
        <taxon>Magnoliopsida</taxon>
        <taxon>eudicotyledons</taxon>
        <taxon>Gunneridae</taxon>
        <taxon>Pentapetalae</taxon>
        <taxon>asterids</taxon>
        <taxon>campanulids</taxon>
        <taxon>Asterales</taxon>
        <taxon>Asteraceae</taxon>
        <taxon>Asteroideae</taxon>
        <taxon>Anthemideae</taxon>
        <taxon>Anthemidinae</taxon>
        <taxon>Tanacetum</taxon>
    </lineage>
</organism>